<organism evidence="2 3">
    <name type="scientific">Aeoliella straminimaris</name>
    <dbReference type="NCBI Taxonomy" id="2954799"/>
    <lineage>
        <taxon>Bacteria</taxon>
        <taxon>Pseudomonadati</taxon>
        <taxon>Planctomycetota</taxon>
        <taxon>Planctomycetia</taxon>
        <taxon>Pirellulales</taxon>
        <taxon>Lacipirellulaceae</taxon>
        <taxon>Aeoliella</taxon>
    </lineage>
</organism>
<protein>
    <submittedName>
        <fullName evidence="2">PQQ-like beta-propeller repeat protein</fullName>
    </submittedName>
</protein>
<evidence type="ECO:0000259" key="1">
    <source>
        <dbReference type="Pfam" id="PF13360"/>
    </source>
</evidence>
<dbReference type="InterPro" id="IPR002372">
    <property type="entry name" value="PQQ_rpt_dom"/>
</dbReference>
<dbReference type="EMBL" id="JAMXLR010000091">
    <property type="protein sequence ID" value="MCO6047331.1"/>
    <property type="molecule type" value="Genomic_DNA"/>
</dbReference>
<dbReference type="Gene3D" id="2.130.10.10">
    <property type="entry name" value="YVTN repeat-like/Quinoprotein amine dehydrogenase"/>
    <property type="match status" value="1"/>
</dbReference>
<dbReference type="AlphaFoldDB" id="A0A9X2FIM7"/>
<dbReference type="InterPro" id="IPR018391">
    <property type="entry name" value="PQQ_b-propeller_rpt"/>
</dbReference>
<dbReference type="SMART" id="SM00564">
    <property type="entry name" value="PQQ"/>
    <property type="match status" value="3"/>
</dbReference>
<dbReference type="Proteomes" id="UP001155241">
    <property type="component" value="Unassembled WGS sequence"/>
</dbReference>
<name>A0A9X2FIM7_9BACT</name>
<dbReference type="PANTHER" id="PTHR34512">
    <property type="entry name" value="CELL SURFACE PROTEIN"/>
    <property type="match status" value="1"/>
</dbReference>
<reference evidence="2" key="1">
    <citation type="submission" date="2022-06" db="EMBL/GenBank/DDBJ databases">
        <title>Aeoliella straminimaris, a novel planctomycete from sediments.</title>
        <authorList>
            <person name="Vitorino I.R."/>
            <person name="Lage O.M."/>
        </authorList>
    </citation>
    <scope>NUCLEOTIDE SEQUENCE</scope>
    <source>
        <strain evidence="2">ICT_H6.2</strain>
    </source>
</reference>
<evidence type="ECO:0000313" key="3">
    <source>
        <dbReference type="Proteomes" id="UP001155241"/>
    </source>
</evidence>
<evidence type="ECO:0000313" key="2">
    <source>
        <dbReference type="EMBL" id="MCO6047331.1"/>
    </source>
</evidence>
<dbReference type="RefSeq" id="WP_252855443.1">
    <property type="nucleotide sequence ID" value="NZ_JAMXLR010000091.1"/>
</dbReference>
<dbReference type="InterPro" id="IPR011047">
    <property type="entry name" value="Quinoprotein_ADH-like_sf"/>
</dbReference>
<feature type="domain" description="Pyrrolo-quinoline quinone repeat" evidence="1">
    <location>
        <begin position="66"/>
        <end position="317"/>
    </location>
</feature>
<sequence>MDWPQFRGALRDGIARGGTRLARTWPAEGPKVLWETQVGQGYSAPSVVGDRVFLNDYNEDTNEWLVRCLSLGTGEELWTYKVDKRIRPNHSITRSAPSTDGGFVFAIDPKCELHCLDARDGGLIWRKNLPRLYDSPIPPWYNGQCPLIDGDKLILATGGNAVMVALDKATGEPVWKTPNTDEYLLSHSSVMPVEIDGHRQYAYLTLKGAVGVDAASGEMLWSFPWKFNTAVAPSPLDLGEGRLLLTSGYNAQTVVCQVKQEDGKWTATEATAFQPPPRGWNSEVHTPIVHRGNIYGVGKTKRGMWTCLDMEGNELWTSGRQATFGMGGYVLADGMFIALDGKTGTLRLIDAEADEYTQLAEAKLLSGPDVWTPPVVVGGKLLVRDLGKLLCLDISDPSVPIASTSATSGQ</sequence>
<dbReference type="SUPFAM" id="SSF50998">
    <property type="entry name" value="Quinoprotein alcohol dehydrogenase-like"/>
    <property type="match status" value="1"/>
</dbReference>
<keyword evidence="3" id="KW-1185">Reference proteome</keyword>
<accession>A0A9X2FIM7</accession>
<dbReference type="InterPro" id="IPR015943">
    <property type="entry name" value="WD40/YVTN_repeat-like_dom_sf"/>
</dbReference>
<proteinExistence type="predicted"/>
<dbReference type="PANTHER" id="PTHR34512:SF30">
    <property type="entry name" value="OUTER MEMBRANE PROTEIN ASSEMBLY FACTOR BAMB"/>
    <property type="match status" value="1"/>
</dbReference>
<gene>
    <name evidence="2" type="ORF">NG895_25805</name>
</gene>
<dbReference type="Pfam" id="PF13360">
    <property type="entry name" value="PQQ_2"/>
    <property type="match status" value="1"/>
</dbReference>
<comment type="caution">
    <text evidence="2">The sequence shown here is derived from an EMBL/GenBank/DDBJ whole genome shotgun (WGS) entry which is preliminary data.</text>
</comment>